<dbReference type="GO" id="GO:0004523">
    <property type="term" value="F:RNA-DNA hybrid ribonuclease activity"/>
    <property type="evidence" value="ECO:0007669"/>
    <property type="project" value="InterPro"/>
</dbReference>
<evidence type="ECO:0000313" key="2">
    <source>
        <dbReference type="EMBL" id="KAF4377889.1"/>
    </source>
</evidence>
<dbReference type="InterPro" id="IPR052929">
    <property type="entry name" value="RNase_H-like_EbsB-rel"/>
</dbReference>
<evidence type="ECO:0000259" key="1">
    <source>
        <dbReference type="Pfam" id="PF13456"/>
    </source>
</evidence>
<dbReference type="InterPro" id="IPR036397">
    <property type="entry name" value="RNaseH_sf"/>
</dbReference>
<protein>
    <recommendedName>
        <fullName evidence="1">RNase H type-1 domain-containing protein</fullName>
    </recommendedName>
</protein>
<name>A0A7J6G739_CANSA</name>
<evidence type="ECO:0000313" key="3">
    <source>
        <dbReference type="Proteomes" id="UP000525078"/>
    </source>
</evidence>
<comment type="caution">
    <text evidence="2">The sequence shown here is derived from an EMBL/GenBank/DDBJ whole genome shotgun (WGS) entry which is preliminary data.</text>
</comment>
<accession>A0A7J6G739</accession>
<dbReference type="PANTHER" id="PTHR47074:SF11">
    <property type="entry name" value="REVERSE TRANSCRIPTASE-LIKE PROTEIN"/>
    <property type="match status" value="1"/>
</dbReference>
<reference evidence="2 3" key="1">
    <citation type="journal article" date="2020" name="bioRxiv">
        <title>Sequence and annotation of 42 cannabis genomes reveals extensive copy number variation in cannabinoid synthesis and pathogen resistance genes.</title>
        <authorList>
            <person name="Mckernan K.J."/>
            <person name="Helbert Y."/>
            <person name="Kane L.T."/>
            <person name="Ebling H."/>
            <person name="Zhang L."/>
            <person name="Liu B."/>
            <person name="Eaton Z."/>
            <person name="Mclaughlin S."/>
            <person name="Kingan S."/>
            <person name="Baybayan P."/>
            <person name="Concepcion G."/>
            <person name="Jordan M."/>
            <person name="Riva A."/>
            <person name="Barbazuk W."/>
            <person name="Harkins T."/>
        </authorList>
    </citation>
    <scope>NUCLEOTIDE SEQUENCE [LARGE SCALE GENOMIC DNA]</scope>
    <source>
        <strain evidence="3">cv. Jamaican Lion 4</strain>
        <tissue evidence="2">Leaf</tissue>
    </source>
</reference>
<dbReference type="EMBL" id="JAATIP010000077">
    <property type="protein sequence ID" value="KAF4377889.1"/>
    <property type="molecule type" value="Genomic_DNA"/>
</dbReference>
<dbReference type="InterPro" id="IPR012337">
    <property type="entry name" value="RNaseH-like_sf"/>
</dbReference>
<gene>
    <name evidence="2" type="ORF">F8388_018490</name>
</gene>
<dbReference type="InterPro" id="IPR044730">
    <property type="entry name" value="RNase_H-like_dom_plant"/>
</dbReference>
<dbReference type="Pfam" id="PF13456">
    <property type="entry name" value="RVT_3"/>
    <property type="match status" value="1"/>
</dbReference>
<dbReference type="Proteomes" id="UP000525078">
    <property type="component" value="Unassembled WGS sequence"/>
</dbReference>
<dbReference type="CDD" id="cd06222">
    <property type="entry name" value="RNase_H_like"/>
    <property type="match status" value="1"/>
</dbReference>
<organism evidence="2 3">
    <name type="scientific">Cannabis sativa</name>
    <name type="common">Hemp</name>
    <name type="synonym">Marijuana</name>
    <dbReference type="NCBI Taxonomy" id="3483"/>
    <lineage>
        <taxon>Eukaryota</taxon>
        <taxon>Viridiplantae</taxon>
        <taxon>Streptophyta</taxon>
        <taxon>Embryophyta</taxon>
        <taxon>Tracheophyta</taxon>
        <taxon>Spermatophyta</taxon>
        <taxon>Magnoliopsida</taxon>
        <taxon>eudicotyledons</taxon>
        <taxon>Gunneridae</taxon>
        <taxon>Pentapetalae</taxon>
        <taxon>rosids</taxon>
        <taxon>fabids</taxon>
        <taxon>Rosales</taxon>
        <taxon>Cannabaceae</taxon>
        <taxon>Cannabis</taxon>
    </lineage>
</organism>
<dbReference type="GO" id="GO:0003676">
    <property type="term" value="F:nucleic acid binding"/>
    <property type="evidence" value="ECO:0007669"/>
    <property type="project" value="InterPro"/>
</dbReference>
<proteinExistence type="predicted"/>
<sequence>MKESNQEGTKKKRDMHALIRTNRSATDFSSTDRCGLTHFNALDNQHALTGTGFIFKSGWQHTIASHHRQLPGASSPLFAEGQALLQSLLWCLDSQLRPKFIFSNCLVLVSKVNSDWHDRSALSGLVSRFRWLFSNFPEASLHFLPRQLNMDAHGLAKEALRLREVV</sequence>
<dbReference type="PANTHER" id="PTHR47074">
    <property type="entry name" value="BNAC02G40300D PROTEIN"/>
    <property type="match status" value="1"/>
</dbReference>
<dbReference type="Gene3D" id="3.30.420.10">
    <property type="entry name" value="Ribonuclease H-like superfamily/Ribonuclease H"/>
    <property type="match status" value="1"/>
</dbReference>
<dbReference type="AlphaFoldDB" id="A0A7J6G739"/>
<dbReference type="SUPFAM" id="SSF53098">
    <property type="entry name" value="Ribonuclease H-like"/>
    <property type="match status" value="1"/>
</dbReference>
<feature type="domain" description="RNase H type-1" evidence="1">
    <location>
        <begin position="52"/>
        <end position="159"/>
    </location>
</feature>
<dbReference type="InterPro" id="IPR002156">
    <property type="entry name" value="RNaseH_domain"/>
</dbReference>